<dbReference type="Proteomes" id="UP000651452">
    <property type="component" value="Unassembled WGS sequence"/>
</dbReference>
<comment type="caution">
    <text evidence="2">The sequence shown here is derived from an EMBL/GenBank/DDBJ whole genome shotgun (WGS) entry which is preliminary data.</text>
</comment>
<feature type="compositionally biased region" description="Polar residues" evidence="1">
    <location>
        <begin position="305"/>
        <end position="327"/>
    </location>
</feature>
<feature type="region of interest" description="Disordered" evidence="1">
    <location>
        <begin position="305"/>
        <end position="335"/>
    </location>
</feature>
<evidence type="ECO:0000313" key="2">
    <source>
        <dbReference type="EMBL" id="KAF9695344.1"/>
    </source>
</evidence>
<evidence type="ECO:0000256" key="1">
    <source>
        <dbReference type="SAM" id="MobiDB-lite"/>
    </source>
</evidence>
<name>A0A8H7IZT9_9PLEO</name>
<reference evidence="2" key="2">
    <citation type="submission" date="2020-09" db="EMBL/GenBank/DDBJ databases">
        <title>Reference genome assembly for Australian Ascochyta lentis isolate Al4.</title>
        <authorList>
            <person name="Lee R.C."/>
            <person name="Farfan-Caceres L.M."/>
            <person name="Debler J.W."/>
            <person name="Williams A.H."/>
            <person name="Henares B.M."/>
        </authorList>
    </citation>
    <scope>NUCLEOTIDE SEQUENCE</scope>
    <source>
        <strain evidence="2">Al4</strain>
    </source>
</reference>
<feature type="region of interest" description="Disordered" evidence="1">
    <location>
        <begin position="1"/>
        <end position="56"/>
    </location>
</feature>
<sequence>MKSSHVFGTKSIPMKKSKGSKNRKTTTPVFRGMLQRSVGSTPGKETKQYSRTCSDPATMRAKTTSVSQMVTLAVKLDPPVTAEPATIAALDKKEISSLDLDAECTTHTSLQRVSNISPEESVFSKVGFIRSNDASSASSNDVGTSLPTPLRSISGEAGSYVRNMHDNGVTITGIIEPSTTALLPRLKSTSSFPGLAILPPARLYSEYQAPTTSRVPFGKDENQLQAHARHAFLRNPAIMPMTSRGEDGGIRRVGTAMKQLGHSRMFESLFSFHADLRSSIPQTNSLMSNPSAALDVSELKLTLNNSPGSGSNANDQSCSVITQSSSPDMGALACD</sequence>
<proteinExistence type="predicted"/>
<accession>A0A8H7IZT9</accession>
<reference evidence="2" key="1">
    <citation type="submission" date="2018-12" db="EMBL/GenBank/DDBJ databases">
        <authorList>
            <person name="Syme R.A."/>
            <person name="Farfan-Caceres L."/>
            <person name="Lichtenzveig J."/>
        </authorList>
    </citation>
    <scope>NUCLEOTIDE SEQUENCE</scope>
    <source>
        <strain evidence="2">Al4</strain>
    </source>
</reference>
<feature type="compositionally biased region" description="Basic residues" evidence="1">
    <location>
        <begin position="13"/>
        <end position="24"/>
    </location>
</feature>
<keyword evidence="3" id="KW-1185">Reference proteome</keyword>
<evidence type="ECO:0000313" key="3">
    <source>
        <dbReference type="Proteomes" id="UP000651452"/>
    </source>
</evidence>
<dbReference type="AlphaFoldDB" id="A0A8H7IZT9"/>
<gene>
    <name evidence="2" type="ORF">EKO04_006331</name>
</gene>
<protein>
    <submittedName>
        <fullName evidence="2">Uncharacterized protein</fullName>
    </submittedName>
</protein>
<dbReference type="EMBL" id="RZGK01000011">
    <property type="protein sequence ID" value="KAF9695344.1"/>
    <property type="molecule type" value="Genomic_DNA"/>
</dbReference>
<dbReference type="OrthoDB" id="10662449at2759"/>
<organism evidence="2 3">
    <name type="scientific">Ascochyta lentis</name>
    <dbReference type="NCBI Taxonomy" id="205686"/>
    <lineage>
        <taxon>Eukaryota</taxon>
        <taxon>Fungi</taxon>
        <taxon>Dikarya</taxon>
        <taxon>Ascomycota</taxon>
        <taxon>Pezizomycotina</taxon>
        <taxon>Dothideomycetes</taxon>
        <taxon>Pleosporomycetidae</taxon>
        <taxon>Pleosporales</taxon>
        <taxon>Pleosporineae</taxon>
        <taxon>Didymellaceae</taxon>
        <taxon>Ascochyta</taxon>
    </lineage>
</organism>